<organism evidence="3 4">
    <name type="scientific">Neonectria ditissima</name>
    <dbReference type="NCBI Taxonomy" id="78410"/>
    <lineage>
        <taxon>Eukaryota</taxon>
        <taxon>Fungi</taxon>
        <taxon>Dikarya</taxon>
        <taxon>Ascomycota</taxon>
        <taxon>Pezizomycotina</taxon>
        <taxon>Sordariomycetes</taxon>
        <taxon>Hypocreomycetidae</taxon>
        <taxon>Hypocreales</taxon>
        <taxon>Nectriaceae</taxon>
        <taxon>Neonectria</taxon>
    </lineage>
</organism>
<name>A0A0P7B1A2_9HYPO</name>
<sequence length="605" mass="67492">MARPQSRKRQRADELLQDSPLAKRAKSTGGRNFSPAFWDNLSKVWLTPRALRELDRRNNKRPSPVFTPPEVCSADLARFARRGGPDLRHLRGYPEPKGVAHEMDSGRPSPSQSRPTQSTQPTTVGGRSGKSSAYGKEFQQHLTDYGVHVNDRRSKLGNPAELQSELMQERPSLSPSRFSEGAFENFRRDDEDAVFESDVMAKVIPAICGSANIPNKQNVLFTELSPITNKDAVKPKPDFFDGAHLRDLSKEVREDQDLRPMIIPTKHASVPAAPNFFLEVKGPDGNTSVAQRQVCYDGAYGTRAMHALQNYGETEPAYDGNAYTYSSTYHDGQLKLYAHHPTAPTTAGGRPEYHMTRVKAFAMTSDRETFAQGAAAFRNARDFAQRHRDNFIQAANARASGEEIVAAQEGLDITTEIQHEEDSNDELALSSPHCTTEIQHAEDSADELALTPHYLYADEDSQDPSQASMAPDINDPSMSFTTSFTSSLSSCQTRSKRQRSPRSSEHRASKSRTCRNTRAAQSPAPPMGSAQAGAAESGWVETYWRKGKLCFKNPQDQEVKTEMNDWVGRLLDDGTHCLCWRSPKSRRVFWATELAIEPRKKRSSR</sequence>
<comment type="caution">
    <text evidence="3">The sequence shown here is derived from an EMBL/GenBank/DDBJ whole genome shotgun (WGS) entry which is preliminary data.</text>
</comment>
<feature type="compositionally biased region" description="Low complexity" evidence="1">
    <location>
        <begin position="107"/>
        <end position="123"/>
    </location>
</feature>
<feature type="compositionally biased region" description="Low complexity" evidence="1">
    <location>
        <begin position="477"/>
        <end position="493"/>
    </location>
</feature>
<dbReference type="STRING" id="78410.A0A0P7B1A2"/>
<accession>A0A0P7B1A2</accession>
<feature type="region of interest" description="Disordered" evidence="1">
    <location>
        <begin position="83"/>
        <end position="132"/>
    </location>
</feature>
<feature type="compositionally biased region" description="Basic and acidic residues" evidence="1">
    <location>
        <begin position="83"/>
        <end position="105"/>
    </location>
</feature>
<dbReference type="OrthoDB" id="5336565at2759"/>
<dbReference type="Proteomes" id="UP000050424">
    <property type="component" value="Unassembled WGS sequence"/>
</dbReference>
<gene>
    <name evidence="3" type="ORF">AK830_g11473</name>
</gene>
<dbReference type="InterPro" id="IPR057684">
    <property type="entry name" value="DUF7924"/>
</dbReference>
<feature type="region of interest" description="Disordered" evidence="1">
    <location>
        <begin position="1"/>
        <end position="35"/>
    </location>
</feature>
<feature type="region of interest" description="Disordered" evidence="1">
    <location>
        <begin position="459"/>
        <end position="533"/>
    </location>
</feature>
<evidence type="ECO:0000256" key="1">
    <source>
        <dbReference type="SAM" id="MobiDB-lite"/>
    </source>
</evidence>
<dbReference type="Pfam" id="PF25545">
    <property type="entry name" value="DUF7924"/>
    <property type="match status" value="1"/>
</dbReference>
<evidence type="ECO:0000313" key="4">
    <source>
        <dbReference type="Proteomes" id="UP000050424"/>
    </source>
</evidence>
<evidence type="ECO:0000259" key="2">
    <source>
        <dbReference type="Pfam" id="PF25545"/>
    </source>
</evidence>
<feature type="compositionally biased region" description="Basic residues" evidence="1">
    <location>
        <begin position="1"/>
        <end position="10"/>
    </location>
</feature>
<proteinExistence type="predicted"/>
<reference evidence="3 4" key="1">
    <citation type="submission" date="2015-09" db="EMBL/GenBank/DDBJ databases">
        <title>Draft genome of a European isolate of the apple canker pathogen Neonectria ditissima.</title>
        <authorList>
            <person name="Gomez-Cortecero A."/>
            <person name="Harrison R.J."/>
            <person name="Armitage A.D."/>
        </authorList>
    </citation>
    <scope>NUCLEOTIDE SEQUENCE [LARGE SCALE GENOMIC DNA]</scope>
    <source>
        <strain evidence="3 4">R09/05</strain>
    </source>
</reference>
<feature type="domain" description="DUF7924" evidence="2">
    <location>
        <begin position="229"/>
        <end position="385"/>
    </location>
</feature>
<evidence type="ECO:0000313" key="3">
    <source>
        <dbReference type="EMBL" id="KPM35098.1"/>
    </source>
</evidence>
<keyword evidence="4" id="KW-1185">Reference proteome</keyword>
<dbReference type="EMBL" id="LKCW01000275">
    <property type="protein sequence ID" value="KPM35098.1"/>
    <property type="molecule type" value="Genomic_DNA"/>
</dbReference>
<protein>
    <recommendedName>
        <fullName evidence="2">DUF7924 domain-containing protein</fullName>
    </recommendedName>
</protein>
<dbReference type="AlphaFoldDB" id="A0A0P7B1A2"/>